<feature type="non-terminal residue" evidence="1">
    <location>
        <position position="39"/>
    </location>
</feature>
<proteinExistence type="predicted"/>
<dbReference type="AlphaFoldDB" id="X1UXZ1"/>
<organism evidence="1">
    <name type="scientific">marine sediment metagenome</name>
    <dbReference type="NCBI Taxonomy" id="412755"/>
    <lineage>
        <taxon>unclassified sequences</taxon>
        <taxon>metagenomes</taxon>
        <taxon>ecological metagenomes</taxon>
    </lineage>
</organism>
<dbReference type="EMBL" id="BARW01030329">
    <property type="protein sequence ID" value="GAJ04761.1"/>
    <property type="molecule type" value="Genomic_DNA"/>
</dbReference>
<reference evidence="1" key="1">
    <citation type="journal article" date="2014" name="Front. Microbiol.">
        <title>High frequency of phylogenetically diverse reductive dehalogenase-homologous genes in deep subseafloor sedimentary metagenomes.</title>
        <authorList>
            <person name="Kawai M."/>
            <person name="Futagami T."/>
            <person name="Toyoda A."/>
            <person name="Takaki Y."/>
            <person name="Nishi S."/>
            <person name="Hori S."/>
            <person name="Arai W."/>
            <person name="Tsubouchi T."/>
            <person name="Morono Y."/>
            <person name="Uchiyama I."/>
            <person name="Ito T."/>
            <person name="Fujiyama A."/>
            <person name="Inagaki F."/>
            <person name="Takami H."/>
        </authorList>
    </citation>
    <scope>NUCLEOTIDE SEQUENCE</scope>
    <source>
        <strain evidence="1">Expedition CK06-06</strain>
    </source>
</reference>
<gene>
    <name evidence="1" type="ORF">S12H4_48516</name>
</gene>
<sequence length="39" mass="4362">MFSLDASLSIRAGGKKTLVVGKWPISDFESYNEKGEFRP</sequence>
<name>X1UXZ1_9ZZZZ</name>
<protein>
    <submittedName>
        <fullName evidence="1">Uncharacterized protein</fullName>
    </submittedName>
</protein>
<evidence type="ECO:0000313" key="1">
    <source>
        <dbReference type="EMBL" id="GAJ04761.1"/>
    </source>
</evidence>
<comment type="caution">
    <text evidence="1">The sequence shown here is derived from an EMBL/GenBank/DDBJ whole genome shotgun (WGS) entry which is preliminary data.</text>
</comment>
<accession>X1UXZ1</accession>